<feature type="region of interest" description="Disordered" evidence="1">
    <location>
        <begin position="105"/>
        <end position="127"/>
    </location>
</feature>
<dbReference type="Proteomes" id="UP000807342">
    <property type="component" value="Unassembled WGS sequence"/>
</dbReference>
<dbReference type="Pfam" id="PF01172">
    <property type="entry name" value="SBDS_N"/>
    <property type="match status" value="1"/>
</dbReference>
<feature type="domain" description="Ribosome maturation protein SDO1/SBDS N-terminal" evidence="2">
    <location>
        <begin position="5"/>
        <end position="94"/>
    </location>
</feature>
<keyword evidence="4" id="KW-1185">Reference proteome</keyword>
<dbReference type="AlphaFoldDB" id="A0A9P5XFC4"/>
<comment type="caution">
    <text evidence="3">The sequence shown here is derived from an EMBL/GenBank/DDBJ whole genome shotgun (WGS) entry which is preliminary data.</text>
</comment>
<evidence type="ECO:0000313" key="3">
    <source>
        <dbReference type="EMBL" id="KAF9448231.1"/>
    </source>
</evidence>
<dbReference type="SUPFAM" id="SSF89895">
    <property type="entry name" value="FYSH domain"/>
    <property type="match status" value="1"/>
</dbReference>
<evidence type="ECO:0000256" key="1">
    <source>
        <dbReference type="SAM" id="MobiDB-lite"/>
    </source>
</evidence>
<dbReference type="InterPro" id="IPR036786">
    <property type="entry name" value="Ribosome_mat_SBDS_N_sf"/>
</dbReference>
<accession>A0A9P5XFC4</accession>
<dbReference type="Gene3D" id="3.30.1250.10">
    <property type="entry name" value="Ribosome maturation protein SBDS, N-terminal domain"/>
    <property type="match status" value="1"/>
</dbReference>
<evidence type="ECO:0000259" key="2">
    <source>
        <dbReference type="Pfam" id="PF01172"/>
    </source>
</evidence>
<protein>
    <submittedName>
        <fullName evidence="3">FYSH domain-containing protein</fullName>
    </submittedName>
</protein>
<sequence>MPKNLTVVVYKPNPQSTDEYLVYVDPVQYRKWKDGGQSIPLVDVIDSWSIYHTGQGTQGLQKQPSNQQLDTIFGTHKDTDVVEYILKNGKPQHGDLGSNIHINHNKGVSLNPTRGGVDSRGKGSSGI</sequence>
<organism evidence="3 4">
    <name type="scientific">Macrolepiota fuliginosa MF-IS2</name>
    <dbReference type="NCBI Taxonomy" id="1400762"/>
    <lineage>
        <taxon>Eukaryota</taxon>
        <taxon>Fungi</taxon>
        <taxon>Dikarya</taxon>
        <taxon>Basidiomycota</taxon>
        <taxon>Agaricomycotina</taxon>
        <taxon>Agaricomycetes</taxon>
        <taxon>Agaricomycetidae</taxon>
        <taxon>Agaricales</taxon>
        <taxon>Agaricineae</taxon>
        <taxon>Agaricaceae</taxon>
        <taxon>Macrolepiota</taxon>
    </lineage>
</organism>
<evidence type="ECO:0000313" key="4">
    <source>
        <dbReference type="Proteomes" id="UP000807342"/>
    </source>
</evidence>
<dbReference type="InterPro" id="IPR019783">
    <property type="entry name" value="SDO1/SBDS_N"/>
</dbReference>
<dbReference type="EMBL" id="MU151168">
    <property type="protein sequence ID" value="KAF9448231.1"/>
    <property type="molecule type" value="Genomic_DNA"/>
</dbReference>
<proteinExistence type="predicted"/>
<gene>
    <name evidence="3" type="ORF">P691DRAFT_669865</name>
</gene>
<dbReference type="OrthoDB" id="2567806at2759"/>
<name>A0A9P5XFC4_9AGAR</name>
<reference evidence="3" key="1">
    <citation type="submission" date="2020-11" db="EMBL/GenBank/DDBJ databases">
        <authorList>
            <consortium name="DOE Joint Genome Institute"/>
            <person name="Ahrendt S."/>
            <person name="Riley R."/>
            <person name="Andreopoulos W."/>
            <person name="Labutti K."/>
            <person name="Pangilinan J."/>
            <person name="Ruiz-Duenas F.J."/>
            <person name="Barrasa J.M."/>
            <person name="Sanchez-Garcia M."/>
            <person name="Camarero S."/>
            <person name="Miyauchi S."/>
            <person name="Serrano A."/>
            <person name="Linde D."/>
            <person name="Babiker R."/>
            <person name="Drula E."/>
            <person name="Ayuso-Fernandez I."/>
            <person name="Pacheco R."/>
            <person name="Padilla G."/>
            <person name="Ferreira P."/>
            <person name="Barriuso J."/>
            <person name="Kellner H."/>
            <person name="Castanera R."/>
            <person name="Alfaro M."/>
            <person name="Ramirez L."/>
            <person name="Pisabarro A.G."/>
            <person name="Kuo A."/>
            <person name="Tritt A."/>
            <person name="Lipzen A."/>
            <person name="He G."/>
            <person name="Yan M."/>
            <person name="Ng V."/>
            <person name="Cullen D."/>
            <person name="Martin F."/>
            <person name="Rosso M.-N."/>
            <person name="Henrissat B."/>
            <person name="Hibbett D."/>
            <person name="Martinez A.T."/>
            <person name="Grigoriev I.V."/>
        </authorList>
    </citation>
    <scope>NUCLEOTIDE SEQUENCE</scope>
    <source>
        <strain evidence="3">MF-IS2</strain>
    </source>
</reference>